<comment type="caution">
    <text evidence="6">The sequence shown here is derived from an EMBL/GenBank/DDBJ whole genome shotgun (WGS) entry which is preliminary data.</text>
</comment>
<dbReference type="GO" id="GO:0005524">
    <property type="term" value="F:ATP binding"/>
    <property type="evidence" value="ECO:0007669"/>
    <property type="project" value="UniProtKB-KW"/>
</dbReference>
<protein>
    <submittedName>
        <fullName evidence="6">Protein kinase domain protein</fullName>
    </submittedName>
</protein>
<dbReference type="PANTHER" id="PTHR24348">
    <property type="entry name" value="SERINE/THREONINE-PROTEIN KINASE UNC-51-RELATED"/>
    <property type="match status" value="1"/>
</dbReference>
<gene>
    <name evidence="6" type="ORF">DIAAKJNI_00122</name>
</gene>
<dbReference type="GO" id="GO:0005829">
    <property type="term" value="C:cytosol"/>
    <property type="evidence" value="ECO:0007669"/>
    <property type="project" value="TreeGrafter"/>
</dbReference>
<dbReference type="SUPFAM" id="SSF56112">
    <property type="entry name" value="Protein kinase-like (PK-like)"/>
    <property type="match status" value="1"/>
</dbReference>
<accession>A0A811TAX8</accession>
<evidence type="ECO:0000256" key="4">
    <source>
        <dbReference type="ARBA" id="ARBA00022840"/>
    </source>
</evidence>
<keyword evidence="4" id="KW-0067">ATP-binding</keyword>
<dbReference type="SMART" id="SM00220">
    <property type="entry name" value="S_TKc"/>
    <property type="match status" value="1"/>
</dbReference>
<dbReference type="InterPro" id="IPR027417">
    <property type="entry name" value="P-loop_NTPase"/>
</dbReference>
<sequence length="832" mass="97369">MVSKKLPKTDQFKGIEIRDYQLIEEIGRGKNGVVYKAYAENIDHYIACKIIPKNTLKRGWIIELKKTAKLTPVEQIVDYLFCDFINIDETKYVCIFYEYINGDNLRNFVKSNENAITLTFIDTLMKQILEAFFGMQQVGISHNDLHEGNILIYYDRLKMNPQIPRIKISDFGIGVSRYGLKPKDDYKELARICHDLLNLIDPSDLDGKDRFFYDRFLEFIQKRILEKNPTVGTFVQNPEELITILKQIPDEYNSIDIEKPTKLTHPFDYLRCEQIGNSFELLHLLYSQNFPGYDDLLRRNNTILTGPRGCGKTTIFRNLSLKTQILAGTTEGFSNNFVGIYYHCNDLYFAFPYLKSSLDSDQRKAIIHYFNLCILYEILDSLSETFNRFEDRISEREISIIQDHLMTYFRTYQPSPEGSNALRHLMSFASGEKKAVRDWFNNKRKKHAKMPDFLPLDFIKMTSSFLQKNINIFKDKAIYYLLDDYSLPTVSKELQRTLNDFILFPSEGTEHFYKISTESIVTFYPYNSENKLMIENREYVVVDLGSYFLHGNSSMVEDFLLNVINNRLKISENIDAKYHDIRLILGDNPYESYNELARQLRSGKKVRYYGWDTVVDLCSGDVANILELIKRMFEAVGPDNFSKSDGVEIPLEYIRSDKSKATHIQDKAIREAGNEFLQQIGAIPEDDYGTQLKKITEAFGHVANWYLRNENSKNLDTKPPHQAFRIEMQDAIYLDENSKKIYDNLIKYGIFLRDIRGKSQRGNVVDRLYLRRLLIPTFKLTPSKRDSVRLDKDDFLLLLKKPEMFKNTQSIKKLVKKTKHVMDDEQRKFTDE</sequence>
<proteinExistence type="predicted"/>
<evidence type="ECO:0000259" key="5">
    <source>
        <dbReference type="PROSITE" id="PS50011"/>
    </source>
</evidence>
<dbReference type="GO" id="GO:0005776">
    <property type="term" value="C:autophagosome"/>
    <property type="evidence" value="ECO:0007669"/>
    <property type="project" value="TreeGrafter"/>
</dbReference>
<feature type="domain" description="Protein kinase" evidence="5">
    <location>
        <begin position="20"/>
        <end position="409"/>
    </location>
</feature>
<dbReference type="InterPro" id="IPR056955">
    <property type="entry name" value="ORC-CDC6-like"/>
</dbReference>
<dbReference type="Gene3D" id="1.10.510.10">
    <property type="entry name" value="Transferase(Phosphotransferase) domain 1"/>
    <property type="match status" value="1"/>
</dbReference>
<dbReference type="InterPro" id="IPR045269">
    <property type="entry name" value="Atg1-like"/>
</dbReference>
<dbReference type="SUPFAM" id="SSF52540">
    <property type="entry name" value="P-loop containing nucleoside triphosphate hydrolases"/>
    <property type="match status" value="1"/>
</dbReference>
<evidence type="ECO:0000256" key="2">
    <source>
        <dbReference type="ARBA" id="ARBA00022741"/>
    </source>
</evidence>
<dbReference type="AlphaFoldDB" id="A0A811TAX8"/>
<dbReference type="Proteomes" id="UP000639006">
    <property type="component" value="Unassembled WGS sequence"/>
</dbReference>
<keyword evidence="2" id="KW-0547">Nucleotide-binding</keyword>
<dbReference type="GO" id="GO:0016020">
    <property type="term" value="C:membrane"/>
    <property type="evidence" value="ECO:0007669"/>
    <property type="project" value="TreeGrafter"/>
</dbReference>
<dbReference type="PROSITE" id="PS50011">
    <property type="entry name" value="PROTEIN_KINASE_DOM"/>
    <property type="match status" value="1"/>
</dbReference>
<evidence type="ECO:0000313" key="7">
    <source>
        <dbReference type="Proteomes" id="UP000639006"/>
    </source>
</evidence>
<evidence type="ECO:0000256" key="3">
    <source>
        <dbReference type="ARBA" id="ARBA00022777"/>
    </source>
</evidence>
<dbReference type="InterPro" id="IPR000719">
    <property type="entry name" value="Prot_kinase_dom"/>
</dbReference>
<evidence type="ECO:0000313" key="6">
    <source>
        <dbReference type="EMBL" id="CAD6491707.1"/>
    </source>
</evidence>
<dbReference type="EMBL" id="CAJHIQ010000005">
    <property type="protein sequence ID" value="CAD6491707.1"/>
    <property type="molecule type" value="Genomic_DNA"/>
</dbReference>
<dbReference type="Pfam" id="PF00069">
    <property type="entry name" value="Pkinase"/>
    <property type="match status" value="1"/>
</dbReference>
<dbReference type="InterPro" id="IPR017441">
    <property type="entry name" value="Protein_kinase_ATP_BS"/>
</dbReference>
<dbReference type="InterPro" id="IPR011009">
    <property type="entry name" value="Kinase-like_dom_sf"/>
</dbReference>
<dbReference type="GO" id="GO:0000407">
    <property type="term" value="C:phagophore assembly site"/>
    <property type="evidence" value="ECO:0007669"/>
    <property type="project" value="TreeGrafter"/>
</dbReference>
<dbReference type="GO" id="GO:0004674">
    <property type="term" value="F:protein serine/threonine kinase activity"/>
    <property type="evidence" value="ECO:0007669"/>
    <property type="project" value="InterPro"/>
</dbReference>
<evidence type="ECO:0000256" key="1">
    <source>
        <dbReference type="ARBA" id="ARBA00022679"/>
    </source>
</evidence>
<dbReference type="PANTHER" id="PTHR24348:SF22">
    <property type="entry name" value="NON-SPECIFIC SERINE_THREONINE PROTEIN KINASE"/>
    <property type="match status" value="1"/>
</dbReference>
<name>A0A811TAX8_9EURY</name>
<dbReference type="PROSITE" id="PS00107">
    <property type="entry name" value="PROTEIN_KINASE_ATP"/>
    <property type="match status" value="1"/>
</dbReference>
<dbReference type="Pfam" id="PF24389">
    <property type="entry name" value="ORC-CDC6-like"/>
    <property type="match status" value="2"/>
</dbReference>
<keyword evidence="3 6" id="KW-0418">Kinase</keyword>
<keyword evidence="1" id="KW-0808">Transferase</keyword>
<organism evidence="6 7">
    <name type="scientific">Candidatus Argoarchaeum ethanivorans</name>
    <dbReference type="NCBI Taxonomy" id="2608793"/>
    <lineage>
        <taxon>Archaea</taxon>
        <taxon>Methanobacteriati</taxon>
        <taxon>Methanobacteriota</taxon>
        <taxon>Stenosarchaea group</taxon>
        <taxon>Methanomicrobia</taxon>
        <taxon>Methanosarcinales</taxon>
        <taxon>Methanosarcinales incertae sedis</taxon>
        <taxon>GOM Arc I cluster</taxon>
        <taxon>Candidatus Argoarchaeum</taxon>
    </lineage>
</organism>
<reference evidence="6" key="1">
    <citation type="submission" date="2020-10" db="EMBL/GenBank/DDBJ databases">
        <authorList>
            <person name="Hahn C.J."/>
            <person name="Laso-Perez R."/>
            <person name="Vulcano F."/>
            <person name="Vaziourakis K.-M."/>
            <person name="Stokke R."/>
            <person name="Steen I.H."/>
            <person name="Teske A."/>
            <person name="Boetius A."/>
            <person name="Liebeke M."/>
            <person name="Amann R."/>
            <person name="Knittel K."/>
        </authorList>
    </citation>
    <scope>NUCLEOTIDE SEQUENCE</scope>
    <source>
        <strain evidence="6">Gfbio:e3339647-f889-4370-9287-4fb5cb688e4c:AG392M11_GoMArc1</strain>
    </source>
</reference>